<evidence type="ECO:0000313" key="10">
    <source>
        <dbReference type="Proteomes" id="UP000824120"/>
    </source>
</evidence>
<dbReference type="PANTHER" id="PTHR13768">
    <property type="entry name" value="SOLUBLE NSF ATTACHMENT PROTEIN SNAP"/>
    <property type="match status" value="1"/>
</dbReference>
<dbReference type="EMBL" id="JACXVP010000012">
    <property type="protein sequence ID" value="KAG5569673.1"/>
    <property type="molecule type" value="Genomic_DNA"/>
</dbReference>
<dbReference type="Gene3D" id="1.25.40.10">
    <property type="entry name" value="Tetratricopeptide repeat domain"/>
    <property type="match status" value="1"/>
</dbReference>
<dbReference type="InterPro" id="IPR011990">
    <property type="entry name" value="TPR-like_helical_dom_sf"/>
</dbReference>
<comment type="subcellular location">
    <subcellularLocation>
        <location evidence="1 7">Membrane</location>
        <topology evidence="1 7">Peripheral membrane protein</topology>
    </subcellularLocation>
</comment>
<dbReference type="GO" id="GO:0031201">
    <property type="term" value="C:SNARE complex"/>
    <property type="evidence" value="ECO:0007669"/>
    <property type="project" value="TreeGrafter"/>
</dbReference>
<dbReference type="PANTHER" id="PTHR13768:SF27">
    <property type="entry name" value="ALPHA-SOLUBLE NSF ATTACHMENT PROTEIN-LIKE"/>
    <property type="match status" value="1"/>
</dbReference>
<sequence length="351" mass="40015">MGNQISELVKKFRETANNMKLDKSVINGLFIMGDQISRGEELVNKAEKKLNGWGIFGSKYHDAAHLLYKAVDCFKLAQSWDRVGAVYVKLASCHLKLDQKHEAARSYDIAADYYKMTKNLKEAISCLEKATHILLDIGRLNATTGHYQDIAKLYEHENNLELAIVYYQKTADLFQSMDLTSFANQCRQKIAEYSAKVGKFQRSIAMFEEIAAYSIRNNLLKYGVRGHLLNAGICQLFRGNAIAINNALERYQILDTTFSGTRECKLLMGLAAAIDKRDVTEFTSCLKEYDSTIKLDKWRTPVLLKVKEALKAKELESKGQLGWLFYIVPSLFVLFCTIKVRLFGTKNHRYL</sequence>
<dbReference type="SUPFAM" id="SSF48452">
    <property type="entry name" value="TPR-like"/>
    <property type="match status" value="1"/>
</dbReference>
<evidence type="ECO:0000256" key="6">
    <source>
        <dbReference type="ARBA" id="ARBA00023136"/>
    </source>
</evidence>
<dbReference type="AlphaFoldDB" id="A0A9J5W2N4"/>
<dbReference type="Proteomes" id="UP000824120">
    <property type="component" value="Chromosome 12"/>
</dbReference>
<comment type="similarity">
    <text evidence="2 7">Belongs to the SNAP family.</text>
</comment>
<evidence type="ECO:0000256" key="1">
    <source>
        <dbReference type="ARBA" id="ARBA00004170"/>
    </source>
</evidence>
<keyword evidence="3 7" id="KW-0813">Transport</keyword>
<comment type="function">
    <text evidence="7">Required for vesicular transport between the endoplasmic reticulum and the Golgi apparatus.</text>
</comment>
<evidence type="ECO:0008006" key="11">
    <source>
        <dbReference type="Google" id="ProtNLM"/>
    </source>
</evidence>
<dbReference type="CDD" id="cd15832">
    <property type="entry name" value="SNAP"/>
    <property type="match status" value="1"/>
</dbReference>
<accession>A0A9J5W2N4</accession>
<evidence type="ECO:0000256" key="8">
    <source>
        <dbReference type="SAM" id="Phobius"/>
    </source>
</evidence>
<dbReference type="PRINTS" id="PR00448">
    <property type="entry name" value="NSFATTACHMNT"/>
</dbReference>
<keyword evidence="5 7" id="KW-0653">Protein transport</keyword>
<dbReference type="GO" id="GO:0005483">
    <property type="term" value="F:soluble NSF attachment protein activity"/>
    <property type="evidence" value="ECO:0007669"/>
    <property type="project" value="TreeGrafter"/>
</dbReference>
<evidence type="ECO:0000256" key="4">
    <source>
        <dbReference type="ARBA" id="ARBA00022892"/>
    </source>
</evidence>
<comment type="caution">
    <text evidence="9">The sequence shown here is derived from an EMBL/GenBank/DDBJ whole genome shotgun (WGS) entry which is preliminary data.</text>
</comment>
<name>A0A9J5W2N4_SOLCO</name>
<dbReference type="FunFam" id="1.25.40.10:FF:000049">
    <property type="entry name" value="Alpha-soluble NSF attachment protein-like"/>
    <property type="match status" value="1"/>
</dbReference>
<evidence type="ECO:0000256" key="7">
    <source>
        <dbReference type="RuleBase" id="RU367013"/>
    </source>
</evidence>
<keyword evidence="8" id="KW-1133">Transmembrane helix</keyword>
<keyword evidence="6 7" id="KW-0472">Membrane</keyword>
<evidence type="ECO:0000256" key="2">
    <source>
        <dbReference type="ARBA" id="ARBA00010050"/>
    </source>
</evidence>
<evidence type="ECO:0000256" key="3">
    <source>
        <dbReference type="ARBA" id="ARBA00022448"/>
    </source>
</evidence>
<protein>
    <recommendedName>
        <fullName evidence="11">Alpha-soluble NSF attachment protein</fullName>
    </recommendedName>
</protein>
<dbReference type="GO" id="GO:0035494">
    <property type="term" value="P:SNARE complex disassembly"/>
    <property type="evidence" value="ECO:0007669"/>
    <property type="project" value="TreeGrafter"/>
</dbReference>
<evidence type="ECO:0000313" key="9">
    <source>
        <dbReference type="EMBL" id="KAG5569673.1"/>
    </source>
</evidence>
<keyword evidence="8" id="KW-0812">Transmembrane</keyword>
<keyword evidence="10" id="KW-1185">Reference proteome</keyword>
<keyword evidence="4 7" id="KW-0931">ER-Golgi transport</keyword>
<dbReference type="GO" id="GO:0019905">
    <property type="term" value="F:syntaxin binding"/>
    <property type="evidence" value="ECO:0007669"/>
    <property type="project" value="TreeGrafter"/>
</dbReference>
<reference evidence="9 10" key="1">
    <citation type="submission" date="2020-09" db="EMBL/GenBank/DDBJ databases">
        <title>De no assembly of potato wild relative species, Solanum commersonii.</title>
        <authorList>
            <person name="Cho K."/>
        </authorList>
    </citation>
    <scope>NUCLEOTIDE SEQUENCE [LARGE SCALE GENOMIC DNA]</scope>
    <source>
        <strain evidence="9">LZ3.2</strain>
        <tissue evidence="9">Leaf</tissue>
    </source>
</reference>
<dbReference type="GO" id="GO:0005774">
    <property type="term" value="C:vacuolar membrane"/>
    <property type="evidence" value="ECO:0007669"/>
    <property type="project" value="TreeGrafter"/>
</dbReference>
<proteinExistence type="inferred from homology"/>
<gene>
    <name evidence="9" type="ORF">H5410_059439</name>
</gene>
<organism evidence="9 10">
    <name type="scientific">Solanum commersonii</name>
    <name type="common">Commerson's wild potato</name>
    <name type="synonym">Commerson's nightshade</name>
    <dbReference type="NCBI Taxonomy" id="4109"/>
    <lineage>
        <taxon>Eukaryota</taxon>
        <taxon>Viridiplantae</taxon>
        <taxon>Streptophyta</taxon>
        <taxon>Embryophyta</taxon>
        <taxon>Tracheophyta</taxon>
        <taxon>Spermatophyta</taxon>
        <taxon>Magnoliopsida</taxon>
        <taxon>eudicotyledons</taxon>
        <taxon>Gunneridae</taxon>
        <taxon>Pentapetalae</taxon>
        <taxon>asterids</taxon>
        <taxon>lamiids</taxon>
        <taxon>Solanales</taxon>
        <taxon>Solanaceae</taxon>
        <taxon>Solanoideae</taxon>
        <taxon>Solaneae</taxon>
        <taxon>Solanum</taxon>
    </lineage>
</organism>
<dbReference type="OrthoDB" id="9984275at2759"/>
<dbReference type="InterPro" id="IPR000744">
    <property type="entry name" value="NSF_attach"/>
</dbReference>
<dbReference type="GO" id="GO:0006886">
    <property type="term" value="P:intracellular protein transport"/>
    <property type="evidence" value="ECO:0007669"/>
    <property type="project" value="UniProtKB-UniRule"/>
</dbReference>
<feature type="transmembrane region" description="Helical" evidence="8">
    <location>
        <begin position="323"/>
        <end position="342"/>
    </location>
</feature>
<dbReference type="Pfam" id="PF14938">
    <property type="entry name" value="SNAP"/>
    <property type="match status" value="1"/>
</dbReference>
<evidence type="ECO:0000256" key="5">
    <source>
        <dbReference type="ARBA" id="ARBA00022927"/>
    </source>
</evidence>